<keyword evidence="5" id="KW-0442">Lipid degradation</keyword>
<keyword evidence="7" id="KW-0732">Signal</keyword>
<evidence type="ECO:0000313" key="9">
    <source>
        <dbReference type="EMBL" id="RIV41611.1"/>
    </source>
</evidence>
<dbReference type="InterPro" id="IPR025202">
    <property type="entry name" value="PLD-like_dom"/>
</dbReference>
<keyword evidence="4" id="KW-0378">Hydrolase</keyword>
<feature type="chain" id="PRO_5038950249" description="phospholipase D" evidence="7">
    <location>
        <begin position="29"/>
        <end position="409"/>
    </location>
</feature>
<dbReference type="GO" id="GO:0016891">
    <property type="term" value="F:RNA endonuclease activity producing 5'-phosphomonoesters, hydrolytic mechanism"/>
    <property type="evidence" value="ECO:0007669"/>
    <property type="project" value="TreeGrafter"/>
</dbReference>
<protein>
    <recommendedName>
        <fullName evidence="3">phospholipase D</fullName>
        <ecNumber evidence="3">3.1.4.4</ecNumber>
    </recommendedName>
</protein>
<dbReference type="PANTHER" id="PTHR43856:SF1">
    <property type="entry name" value="MITOCHONDRIAL CARDIOLIPIN HYDROLASE"/>
    <property type="match status" value="1"/>
</dbReference>
<dbReference type="GO" id="GO:0006793">
    <property type="term" value="P:phosphorus metabolic process"/>
    <property type="evidence" value="ECO:0007669"/>
    <property type="project" value="UniProtKB-ARBA"/>
</dbReference>
<accession>A0A418N1Y2</accession>
<proteinExistence type="inferred from homology"/>
<evidence type="ECO:0000256" key="1">
    <source>
        <dbReference type="ARBA" id="ARBA00000798"/>
    </source>
</evidence>
<dbReference type="PROSITE" id="PS50035">
    <property type="entry name" value="PLD"/>
    <property type="match status" value="1"/>
</dbReference>
<name>A0A418N1Y2_9ACTN</name>
<dbReference type="AlphaFoldDB" id="A0A418N1Y2"/>
<evidence type="ECO:0000259" key="8">
    <source>
        <dbReference type="PROSITE" id="PS50035"/>
    </source>
</evidence>
<dbReference type="GO" id="GO:0016042">
    <property type="term" value="P:lipid catabolic process"/>
    <property type="evidence" value="ECO:0007669"/>
    <property type="project" value="UniProtKB-KW"/>
</dbReference>
<dbReference type="PANTHER" id="PTHR43856">
    <property type="entry name" value="CARDIOLIPIN HYDROLASE"/>
    <property type="match status" value="1"/>
</dbReference>
<evidence type="ECO:0000256" key="5">
    <source>
        <dbReference type="ARBA" id="ARBA00022963"/>
    </source>
</evidence>
<evidence type="ECO:0000256" key="2">
    <source>
        <dbReference type="ARBA" id="ARBA00008664"/>
    </source>
</evidence>
<comment type="caution">
    <text evidence="9">The sequence shown here is derived from an EMBL/GenBank/DDBJ whole genome shotgun (WGS) entry which is preliminary data.</text>
</comment>
<dbReference type="Pfam" id="PF13091">
    <property type="entry name" value="PLDc_2"/>
    <property type="match status" value="2"/>
</dbReference>
<dbReference type="GO" id="GO:0004630">
    <property type="term" value="F:phospholipase D activity"/>
    <property type="evidence" value="ECO:0007669"/>
    <property type="project" value="UniProtKB-EC"/>
</dbReference>
<keyword evidence="10" id="KW-1185">Reference proteome</keyword>
<feature type="domain" description="PLD phosphodiesterase" evidence="8">
    <location>
        <begin position="338"/>
        <end position="372"/>
    </location>
</feature>
<dbReference type="EMBL" id="QXEC01000001">
    <property type="protein sequence ID" value="RIV41611.1"/>
    <property type="molecule type" value="Genomic_DNA"/>
</dbReference>
<evidence type="ECO:0000256" key="7">
    <source>
        <dbReference type="SAM" id="SignalP"/>
    </source>
</evidence>
<dbReference type="OrthoDB" id="3740959at2"/>
<evidence type="ECO:0000256" key="4">
    <source>
        <dbReference type="ARBA" id="ARBA00022801"/>
    </source>
</evidence>
<evidence type="ECO:0000256" key="3">
    <source>
        <dbReference type="ARBA" id="ARBA00012027"/>
    </source>
</evidence>
<dbReference type="InterPro" id="IPR051406">
    <property type="entry name" value="PLD_domain"/>
</dbReference>
<evidence type="ECO:0000313" key="10">
    <source>
        <dbReference type="Proteomes" id="UP000283832"/>
    </source>
</evidence>
<reference evidence="9 10" key="1">
    <citation type="submission" date="2018-08" db="EMBL/GenBank/DDBJ databases">
        <title>Jishengella sp. nov., isolated from a root of Azadirachta indica A. Juss. var. siamensis Valenton.</title>
        <authorList>
            <person name="Kuncharoen N."/>
            <person name="Tanasupawat S."/>
            <person name="Kudo T."/>
            <person name="Ohkuma M."/>
        </authorList>
    </citation>
    <scope>NUCLEOTIDE SEQUENCE [LARGE SCALE GENOMIC DNA]</scope>
    <source>
        <strain evidence="9 10">AZ1-13</strain>
    </source>
</reference>
<comment type="similarity">
    <text evidence="2">Belongs to the phospholipase D family.</text>
</comment>
<evidence type="ECO:0000256" key="6">
    <source>
        <dbReference type="ARBA" id="ARBA00023098"/>
    </source>
</evidence>
<comment type="catalytic activity">
    <reaction evidence="1">
        <text>a 1,2-diacyl-sn-glycero-3-phosphocholine + H2O = a 1,2-diacyl-sn-glycero-3-phosphate + choline + H(+)</text>
        <dbReference type="Rhea" id="RHEA:14445"/>
        <dbReference type="ChEBI" id="CHEBI:15354"/>
        <dbReference type="ChEBI" id="CHEBI:15377"/>
        <dbReference type="ChEBI" id="CHEBI:15378"/>
        <dbReference type="ChEBI" id="CHEBI:57643"/>
        <dbReference type="ChEBI" id="CHEBI:58608"/>
        <dbReference type="EC" id="3.1.4.4"/>
    </reaction>
</comment>
<organism evidence="9 10">
    <name type="scientific">Micromonospora radicis</name>
    <dbReference type="NCBI Taxonomy" id="1894971"/>
    <lineage>
        <taxon>Bacteria</taxon>
        <taxon>Bacillati</taxon>
        <taxon>Actinomycetota</taxon>
        <taxon>Actinomycetes</taxon>
        <taxon>Micromonosporales</taxon>
        <taxon>Micromonosporaceae</taxon>
        <taxon>Micromonospora</taxon>
    </lineage>
</organism>
<dbReference type="SUPFAM" id="SSF56024">
    <property type="entry name" value="Phospholipase D/nuclease"/>
    <property type="match status" value="2"/>
</dbReference>
<feature type="signal peptide" evidence="7">
    <location>
        <begin position="1"/>
        <end position="28"/>
    </location>
</feature>
<sequence length="409" mass="45050">MENSWKTRARARLALASVATVLLTTAWAGAPAAAAAAATQGICSEQGNYEVCVTYGTPGGPNDEGDTLLVRKIKAKVDATADSPQSGDYIRIAMYAWSNTGEGGRLADALVRAAQRGVSVRVVLGQKHVDPAIVSKLRAANINFRQCFKTVDGTPTDTSCMTHPDGRQIGVMHNKFVLIKKGDTKLVMQSASNLDTKQYQHSQNMLIVRDDSALFSAYVNYWRRLYVGNWTWDGVTWGDDDKSIYGSNDSSRAYFFPQYNKRPLVGVLAGVTECAPGNDRVWMLASNVDADTVYIREIADQLKRLRNIGCDVKVLTQDQAHRNNLVVLQGVHANDVKCDAVNHNKLLLIDAKYAGQWRKAVFVGSYNLTANSNYNGNDAMLRIIDGWVTNRYIDLFRALWTKSAPVACD</sequence>
<dbReference type="Proteomes" id="UP000283832">
    <property type="component" value="Unassembled WGS sequence"/>
</dbReference>
<gene>
    <name evidence="9" type="ORF">D2L64_00745</name>
</gene>
<dbReference type="EC" id="3.1.4.4" evidence="3"/>
<dbReference type="InterPro" id="IPR001736">
    <property type="entry name" value="PLipase_D/transphosphatidylase"/>
</dbReference>
<dbReference type="Gene3D" id="3.30.870.10">
    <property type="entry name" value="Endonuclease Chain A"/>
    <property type="match status" value="2"/>
</dbReference>
<keyword evidence="6" id="KW-0443">Lipid metabolism</keyword>
<dbReference type="RefSeq" id="WP_119572810.1">
    <property type="nucleotide sequence ID" value="NZ_QXEC01000001.1"/>
</dbReference>